<keyword evidence="3" id="KW-1185">Reference proteome</keyword>
<dbReference type="Gene3D" id="2.60.120.600">
    <property type="entry name" value="Domain of unknown function DUF1214, C-terminal domain"/>
    <property type="match status" value="1"/>
</dbReference>
<protein>
    <submittedName>
        <fullName evidence="2">DUF1214 domain-containing protein</fullName>
    </submittedName>
</protein>
<dbReference type="Pfam" id="PF06742">
    <property type="entry name" value="DUF1214"/>
    <property type="match status" value="1"/>
</dbReference>
<dbReference type="Proteomes" id="UP000284605">
    <property type="component" value="Unassembled WGS sequence"/>
</dbReference>
<feature type="domain" description="DUF1214" evidence="1">
    <location>
        <begin position="71"/>
        <end position="170"/>
    </location>
</feature>
<comment type="caution">
    <text evidence="2">The sequence shown here is derived from an EMBL/GenBank/DDBJ whole genome shotgun (WGS) entry which is preliminary data.</text>
</comment>
<dbReference type="InterPro" id="IPR010621">
    <property type="entry name" value="DUF1214"/>
</dbReference>
<dbReference type="SUPFAM" id="SSF160935">
    <property type="entry name" value="VPA0735-like"/>
    <property type="match status" value="1"/>
</dbReference>
<dbReference type="RefSeq" id="WP_119778209.1">
    <property type="nucleotide sequence ID" value="NZ_QYUK01000011.1"/>
</dbReference>
<evidence type="ECO:0000313" key="3">
    <source>
        <dbReference type="Proteomes" id="UP000284605"/>
    </source>
</evidence>
<proteinExistence type="predicted"/>
<gene>
    <name evidence="2" type="ORF">D3874_11515</name>
</gene>
<dbReference type="PIRSF" id="PIRSF009471">
    <property type="entry name" value="UCP009471"/>
    <property type="match status" value="1"/>
</dbReference>
<dbReference type="InterPro" id="IPR037049">
    <property type="entry name" value="DUF1214_C_sf"/>
</dbReference>
<sequence length="192" mass="20554">MRRILKWLAIAIVGVALGLGSAALAVTQVVKRSGLHVGAWSTPLDAGGADRGFYTRAAVAVGALLALNRSETIYFFADSDDEGRALDANCTYTLEGRDPAARWWSITLYAGDHFLIENAQNRWSYNGANVARAADGRFHIKVAKAEQPGDWLPTGQAESLVLVVRLYNPAAEIAADPAKAALPSISRGECRS</sequence>
<evidence type="ECO:0000259" key="1">
    <source>
        <dbReference type="Pfam" id="PF06742"/>
    </source>
</evidence>
<organism evidence="2 3">
    <name type="scientific">Oleomonas cavernae</name>
    <dbReference type="NCBI Taxonomy" id="2320859"/>
    <lineage>
        <taxon>Bacteria</taxon>
        <taxon>Pseudomonadati</taxon>
        <taxon>Pseudomonadota</taxon>
        <taxon>Alphaproteobacteria</taxon>
        <taxon>Acetobacterales</taxon>
        <taxon>Acetobacteraceae</taxon>
        <taxon>Oleomonas</taxon>
    </lineage>
</organism>
<dbReference type="OrthoDB" id="9777345at2"/>
<dbReference type="PANTHER" id="PTHR36509:SF2">
    <property type="entry name" value="BLL3101 PROTEIN"/>
    <property type="match status" value="1"/>
</dbReference>
<dbReference type="InterPro" id="IPR012038">
    <property type="entry name" value="UCP009471"/>
</dbReference>
<dbReference type="EMBL" id="QYUK01000011">
    <property type="protein sequence ID" value="RJF87570.1"/>
    <property type="molecule type" value="Genomic_DNA"/>
</dbReference>
<accession>A0A418WC37</accession>
<reference evidence="2 3" key="1">
    <citation type="submission" date="2018-09" db="EMBL/GenBank/DDBJ databases">
        <authorList>
            <person name="Zhu H."/>
        </authorList>
    </citation>
    <scope>NUCLEOTIDE SEQUENCE [LARGE SCALE GENOMIC DNA]</scope>
    <source>
        <strain evidence="2 3">K1W22B-8</strain>
    </source>
</reference>
<dbReference type="AlphaFoldDB" id="A0A418WC37"/>
<name>A0A418WC37_9PROT</name>
<evidence type="ECO:0000313" key="2">
    <source>
        <dbReference type="EMBL" id="RJF87570.1"/>
    </source>
</evidence>
<dbReference type="PANTHER" id="PTHR36509">
    <property type="entry name" value="BLL3101 PROTEIN"/>
    <property type="match status" value="1"/>
</dbReference>